<dbReference type="AlphaFoldDB" id="A0A3P1AYE4"/>
<proteinExistence type="predicted"/>
<accession>A0A3P1AYE4</accession>
<keyword evidence="4" id="KW-1185">Reference proteome</keyword>
<keyword evidence="2" id="KW-0732">Signal</keyword>
<evidence type="ECO:0000313" key="4">
    <source>
        <dbReference type="Proteomes" id="UP000268372"/>
    </source>
</evidence>
<dbReference type="RefSeq" id="WP_124899678.1">
    <property type="nucleotide sequence ID" value="NZ_RQTJ01000019.1"/>
</dbReference>
<feature type="chain" id="PRO_5018107766" description="DUF4134 domain-containing protein" evidence="2">
    <location>
        <begin position="24"/>
        <end position="96"/>
    </location>
</feature>
<reference evidence="3 4" key="1">
    <citation type="submission" date="2018-11" db="EMBL/GenBank/DDBJ databases">
        <title>Flavobacterium sp. nov., YIM 102796 draft genome.</title>
        <authorList>
            <person name="Li G."/>
            <person name="Jiang Y."/>
        </authorList>
    </citation>
    <scope>NUCLEOTIDE SEQUENCE [LARGE SCALE GENOMIC DNA]</scope>
    <source>
        <strain evidence="3 4">YIM 102796</strain>
    </source>
</reference>
<feature type="transmembrane region" description="Helical" evidence="1">
    <location>
        <begin position="70"/>
        <end position="91"/>
    </location>
</feature>
<name>A0A3P1AYE4_9FLAO</name>
<comment type="caution">
    <text evidence="3">The sequence shown here is derived from an EMBL/GenBank/DDBJ whole genome shotgun (WGS) entry which is preliminary data.</text>
</comment>
<organism evidence="3 4">
    <name type="scientific">Paenimyroides viscosum</name>
    <dbReference type="NCBI Taxonomy" id="2488729"/>
    <lineage>
        <taxon>Bacteria</taxon>
        <taxon>Pseudomonadati</taxon>
        <taxon>Bacteroidota</taxon>
        <taxon>Flavobacteriia</taxon>
        <taxon>Flavobacteriales</taxon>
        <taxon>Flavobacteriaceae</taxon>
        <taxon>Paenimyroides</taxon>
    </lineage>
</organism>
<gene>
    <name evidence="3" type="ORF">EG242_09630</name>
</gene>
<feature type="signal peptide" evidence="2">
    <location>
        <begin position="1"/>
        <end position="23"/>
    </location>
</feature>
<keyword evidence="1" id="KW-0812">Transmembrane</keyword>
<evidence type="ECO:0000313" key="3">
    <source>
        <dbReference type="EMBL" id="RRA93918.1"/>
    </source>
</evidence>
<sequence length="96" mass="10496">MKKKLIYMSIATFAIAQSSIAQNLDLQTPANNLKQQISSIFPIVACILFVVVALVNLGHFTKEGGDWKKGVFNIVLYCVIVGVIVSLYQYVGSTSL</sequence>
<protein>
    <recommendedName>
        <fullName evidence="5">DUF4134 domain-containing protein</fullName>
    </recommendedName>
</protein>
<keyword evidence="1" id="KW-0472">Membrane</keyword>
<evidence type="ECO:0000256" key="2">
    <source>
        <dbReference type="SAM" id="SignalP"/>
    </source>
</evidence>
<dbReference type="OrthoDB" id="1266316at2"/>
<dbReference type="EMBL" id="RQTJ01000019">
    <property type="protein sequence ID" value="RRA93918.1"/>
    <property type="molecule type" value="Genomic_DNA"/>
</dbReference>
<evidence type="ECO:0008006" key="5">
    <source>
        <dbReference type="Google" id="ProtNLM"/>
    </source>
</evidence>
<dbReference type="Proteomes" id="UP000268372">
    <property type="component" value="Unassembled WGS sequence"/>
</dbReference>
<evidence type="ECO:0000256" key="1">
    <source>
        <dbReference type="SAM" id="Phobius"/>
    </source>
</evidence>
<keyword evidence="1" id="KW-1133">Transmembrane helix</keyword>
<feature type="transmembrane region" description="Helical" evidence="1">
    <location>
        <begin position="37"/>
        <end position="58"/>
    </location>
</feature>